<dbReference type="AlphaFoldDB" id="A0A3Q9RMM7"/>
<proteinExistence type="predicted"/>
<evidence type="ECO:0000313" key="1">
    <source>
        <dbReference type="EMBL" id="AZV43019.1"/>
    </source>
</evidence>
<name>A0A3Q9RMM7_9BACI</name>
<evidence type="ECO:0000313" key="2">
    <source>
        <dbReference type="Proteomes" id="UP000283095"/>
    </source>
</evidence>
<dbReference type="EMBL" id="CP026095">
    <property type="protein sequence ID" value="AZV43019.1"/>
    <property type="molecule type" value="Genomic_DNA"/>
</dbReference>
<dbReference type="PROSITE" id="PS51257">
    <property type="entry name" value="PROKAR_LIPOPROTEIN"/>
    <property type="match status" value="1"/>
</dbReference>
<dbReference type="Proteomes" id="UP000283095">
    <property type="component" value="Chromosome"/>
</dbReference>
<protein>
    <submittedName>
        <fullName evidence="1">Uncharacterized protein</fullName>
    </submittedName>
</protein>
<dbReference type="RefSeq" id="WP_127760353.1">
    <property type="nucleotide sequence ID" value="NZ_CP026095.1"/>
</dbReference>
<accession>A0A3Q9RMM7</accession>
<sequence>MLKKFMYLGVLLGAIVLTGCSVNKESEEEVQVKEKVKVTEDVFHGQDVEVETLPNTNKEDVASVPL</sequence>
<gene>
    <name evidence="1" type="ORF">BAOM_2410</name>
</gene>
<reference evidence="1 2" key="1">
    <citation type="submission" date="2018-01" db="EMBL/GenBank/DDBJ databases">
        <title>Bacillus asahii Genome sequencing and assembly.</title>
        <authorList>
            <person name="Jiang H."/>
            <person name="Feng Y."/>
            <person name="Zhao F."/>
            <person name="Lin X."/>
        </authorList>
    </citation>
    <scope>NUCLEOTIDE SEQUENCE [LARGE SCALE GENOMIC DNA]</scope>
    <source>
        <strain evidence="1 2">OM18</strain>
    </source>
</reference>
<organism evidence="1 2">
    <name type="scientific">Peribacillus asahii</name>
    <dbReference type="NCBI Taxonomy" id="228899"/>
    <lineage>
        <taxon>Bacteria</taxon>
        <taxon>Bacillati</taxon>
        <taxon>Bacillota</taxon>
        <taxon>Bacilli</taxon>
        <taxon>Bacillales</taxon>
        <taxon>Bacillaceae</taxon>
        <taxon>Peribacillus</taxon>
    </lineage>
</organism>
<dbReference type="KEGG" id="pasa:BAOM_2410"/>